<keyword evidence="1" id="KW-0732">Signal</keyword>
<feature type="signal peptide" evidence="1">
    <location>
        <begin position="1"/>
        <end position="22"/>
    </location>
</feature>
<keyword evidence="4" id="KW-1185">Reference proteome</keyword>
<dbReference type="InterPro" id="IPR036249">
    <property type="entry name" value="Thioredoxin-like_sf"/>
</dbReference>
<protein>
    <submittedName>
        <fullName evidence="3">Thioredoxin family protein</fullName>
    </submittedName>
</protein>
<evidence type="ECO:0000256" key="1">
    <source>
        <dbReference type="SAM" id="SignalP"/>
    </source>
</evidence>
<reference evidence="3 4" key="1">
    <citation type="submission" date="2022-03" db="EMBL/GenBank/DDBJ databases">
        <authorList>
            <person name="He Y."/>
        </authorList>
    </citation>
    <scope>NUCLEOTIDE SEQUENCE [LARGE SCALE GENOMIC DNA]</scope>
    <source>
        <strain evidence="3 4">TK19116</strain>
        <plasmid evidence="3">unnamed1</plasmid>
    </source>
</reference>
<dbReference type="PROSITE" id="PS51352">
    <property type="entry name" value="THIOREDOXIN_2"/>
    <property type="match status" value="1"/>
</dbReference>
<dbReference type="RefSeq" id="WP_255328159.1">
    <property type="nucleotide sequence ID" value="NZ_JAKZEU010000001.1"/>
</dbReference>
<accession>A0ABT1MLN9</accession>
<organism evidence="3 4">
    <name type="scientific">Paracoccus albicereus</name>
    <dbReference type="NCBI Taxonomy" id="2922394"/>
    <lineage>
        <taxon>Bacteria</taxon>
        <taxon>Pseudomonadati</taxon>
        <taxon>Pseudomonadota</taxon>
        <taxon>Alphaproteobacteria</taxon>
        <taxon>Rhodobacterales</taxon>
        <taxon>Paracoccaceae</taxon>
        <taxon>Paracoccus</taxon>
    </lineage>
</organism>
<evidence type="ECO:0000259" key="2">
    <source>
        <dbReference type="PROSITE" id="PS51352"/>
    </source>
</evidence>
<name>A0ABT1MLN9_9RHOB</name>
<proteinExistence type="predicted"/>
<comment type="caution">
    <text evidence="3">The sequence shown here is derived from an EMBL/GenBank/DDBJ whole genome shotgun (WGS) entry which is preliminary data.</text>
</comment>
<feature type="domain" description="Thioredoxin" evidence="2">
    <location>
        <begin position="12"/>
        <end position="135"/>
    </location>
</feature>
<dbReference type="Proteomes" id="UP001203945">
    <property type="component" value="Unassembled WGS sequence"/>
</dbReference>
<feature type="chain" id="PRO_5047293435" evidence="1">
    <location>
        <begin position="23"/>
        <end position="136"/>
    </location>
</feature>
<gene>
    <name evidence="3" type="ORF">MLD63_01980</name>
</gene>
<keyword evidence="3" id="KW-0614">Plasmid</keyword>
<dbReference type="CDD" id="cd02947">
    <property type="entry name" value="TRX_family"/>
    <property type="match status" value="1"/>
</dbReference>
<sequence>MNLLAFTAAIAVSLAAPLPVVAEEVPGVAYTPEALQSALADGQTVLLDFKASWCPTCAAQGRVINALRAENPAYDEQITFMIADWDEWGKSQIVTDMNVPRRSTLIVLKGNQELGRVVAATSEDDIKALLDRALEG</sequence>
<evidence type="ECO:0000313" key="3">
    <source>
        <dbReference type="EMBL" id="MCQ0969205.1"/>
    </source>
</evidence>
<dbReference type="SUPFAM" id="SSF52833">
    <property type="entry name" value="Thioredoxin-like"/>
    <property type="match status" value="1"/>
</dbReference>
<dbReference type="Pfam" id="PF00085">
    <property type="entry name" value="Thioredoxin"/>
    <property type="match status" value="1"/>
</dbReference>
<dbReference type="InterPro" id="IPR013766">
    <property type="entry name" value="Thioredoxin_domain"/>
</dbReference>
<dbReference type="Gene3D" id="3.40.30.10">
    <property type="entry name" value="Glutaredoxin"/>
    <property type="match status" value="1"/>
</dbReference>
<evidence type="ECO:0000313" key="4">
    <source>
        <dbReference type="Proteomes" id="UP001203945"/>
    </source>
</evidence>
<dbReference type="EMBL" id="JAKZEU010000001">
    <property type="protein sequence ID" value="MCQ0969205.1"/>
    <property type="molecule type" value="Genomic_DNA"/>
</dbReference>
<geneLocation type="plasmid" evidence="3">
    <name>unnamed1</name>
</geneLocation>